<feature type="domain" description="C2H2-type" evidence="13">
    <location>
        <begin position="699"/>
        <end position="729"/>
    </location>
</feature>
<dbReference type="SMART" id="SM00355">
    <property type="entry name" value="ZnF_C2H2"/>
    <property type="match status" value="3"/>
</dbReference>
<name>A0A5C6T2K1_FUSOC</name>
<dbReference type="Gene3D" id="1.20.150.20">
    <property type="entry name" value="ATP synthase alpha/beta chain, C-terminal domain"/>
    <property type="match status" value="1"/>
</dbReference>
<dbReference type="PROSITE" id="PS00152">
    <property type="entry name" value="ATPASE_ALPHA_BETA"/>
    <property type="match status" value="1"/>
</dbReference>
<dbReference type="Pfam" id="PF00306">
    <property type="entry name" value="ATP-synt_ab_C"/>
    <property type="match status" value="1"/>
</dbReference>
<dbReference type="GO" id="GO:0043531">
    <property type="term" value="F:ADP binding"/>
    <property type="evidence" value="ECO:0007669"/>
    <property type="project" value="TreeGrafter"/>
</dbReference>
<dbReference type="InterPro" id="IPR000194">
    <property type="entry name" value="ATPase_F1/V1/A1_a/bsu_nucl-bd"/>
</dbReference>
<dbReference type="SUPFAM" id="SSF47917">
    <property type="entry name" value="C-terminal domain of alpha and beta subunits of F1 ATP synthase"/>
    <property type="match status" value="1"/>
</dbReference>
<evidence type="ECO:0000256" key="10">
    <source>
        <dbReference type="ARBA" id="ARBA00023196"/>
    </source>
</evidence>
<dbReference type="PANTHER" id="PTHR48082">
    <property type="entry name" value="ATP SYNTHASE SUBUNIT ALPHA, MITOCHONDRIAL"/>
    <property type="match status" value="1"/>
</dbReference>
<dbReference type="GO" id="GO:0008270">
    <property type="term" value="F:zinc ion binding"/>
    <property type="evidence" value="ECO:0007669"/>
    <property type="project" value="UniProtKB-KW"/>
</dbReference>
<sequence length="1059" mass="116906">MFRNALRQSTRAVGAVSAAGRVAAVRNAAPASINAARFYASDAKATPTEVSSILEQRIRGVQEESGLAETGRVLSVGDGIARVHGMANVQAEELVEFASGVKGMCMNLEAGQVGVVLFGSDRLVKEGETVKRTGEIVDVPVGPEMLGRVVDALGNPIDGKGPINTKEKRRAQLKAPGILPRKSVNEPVQTGLKSIDAMVPIGRGQRELIIGDRQTGKTAVGLDTILNQKRWNDGQDEKKKLYCIYVAVGQKRSTVAQLVKTLEENDAMKYSIVVAATASEAAPLQYLAPFTGASIGKFLAPLSIHTMLFSVQIPSFANDTIASTLNNAMRCCPSSSCHPPSTYDINMAHDDETSSLHFVDSIEDNRLVSTTETLQGVLDQRIMHMFGIEFEPWFLNPKFPRIFDAETWEFIADSCPLVYPESLATALLMDEPPTIEYFKSLPLPSVNLNKHWGIYLHILKKSGNKPRLYVGSGTNIANGLKGRLREYNDLTNSLVPKAMREAHAAGFQLSHSTLLCWCLIPDVLVQYKAQARILLHEGLFQMILFCQTVTKAEALWLPHVPWSRSQVQWEPLCRHTSWNEFVRDECDLTPEQLQEVAELRAEYTKKRKNASRVLWAANHREHINAQHMVYITNNRVAETYKCTTCGYVADSPSLLKIHEETQKCQALAESLRTGIPIVRSELAIVTAQTDAQAKSLSLFRCKICNVSFTRQHSLKGHYKHNPKHLAKEKEIIDAGGTIDPEIEAIRSSRRSAPPGSKFPCGLCKTKPFITKSAYDSHCLTPQHLKALSHTQHICTHTNLIFSGEWFRDNGKHSLVIYDDLSKQAVAYRQMSLLLRRPPGREAYPGDVFYLHSRLLERAAKMNDKLGGGSMTALPVIETQGGDVSAYIPTNVISITDGQIFLEAELFYKGIRPAINVGLSVSRVGSAAQLKAMKQVAGSLKLFLAQYREVAAFAQFGSDLDAATKQTLSRGERLTELLKQRQFSPMAVNEMVPLIFAGVNGYLDPVPVGKILQWESDFLAHLKTNESELLATIDKEGAISKDTEAKLRDVTQSFVKSFAG</sequence>
<dbReference type="GO" id="GO:0005524">
    <property type="term" value="F:ATP binding"/>
    <property type="evidence" value="ECO:0007669"/>
    <property type="project" value="UniProtKB-KW"/>
</dbReference>
<dbReference type="InterPro" id="IPR013087">
    <property type="entry name" value="Znf_C2H2_type"/>
</dbReference>
<dbReference type="InterPro" id="IPR036236">
    <property type="entry name" value="Znf_C2H2_sf"/>
</dbReference>
<evidence type="ECO:0000256" key="12">
    <source>
        <dbReference type="PROSITE-ProRule" id="PRU00042"/>
    </source>
</evidence>
<keyword evidence="12" id="KW-0862">Zinc</keyword>
<organism evidence="14 15">
    <name type="scientific">Fusarium oxysporum f. sp. cubense</name>
    <dbReference type="NCBI Taxonomy" id="61366"/>
    <lineage>
        <taxon>Eukaryota</taxon>
        <taxon>Fungi</taxon>
        <taxon>Dikarya</taxon>
        <taxon>Ascomycota</taxon>
        <taxon>Pezizomycotina</taxon>
        <taxon>Sordariomycetes</taxon>
        <taxon>Hypocreomycetidae</taxon>
        <taxon>Hypocreales</taxon>
        <taxon>Nectriaceae</taxon>
        <taxon>Fusarium</taxon>
        <taxon>Fusarium oxysporum species complex</taxon>
    </lineage>
</organism>
<evidence type="ECO:0000313" key="14">
    <source>
        <dbReference type="EMBL" id="TXC03961.1"/>
    </source>
</evidence>
<dbReference type="SUPFAM" id="SSF52540">
    <property type="entry name" value="P-loop containing nucleoside triphosphate hydrolases"/>
    <property type="match status" value="2"/>
</dbReference>
<dbReference type="InterPro" id="IPR036121">
    <property type="entry name" value="ATPase_F1/V1/A1_a/bsu_N_sf"/>
</dbReference>
<dbReference type="PANTHER" id="PTHR48082:SF2">
    <property type="entry name" value="ATP SYNTHASE SUBUNIT ALPHA, MITOCHONDRIAL"/>
    <property type="match status" value="1"/>
</dbReference>
<dbReference type="GO" id="GO:0045259">
    <property type="term" value="C:proton-transporting ATP synthase complex"/>
    <property type="evidence" value="ECO:0007669"/>
    <property type="project" value="UniProtKB-KW"/>
</dbReference>
<keyword evidence="9" id="KW-0472">Membrane</keyword>
<gene>
    <name evidence="14" type="ORF">FocTR4_00001362</name>
</gene>
<dbReference type="InterPro" id="IPR027417">
    <property type="entry name" value="P-loop_NTPase"/>
</dbReference>
<keyword evidence="8" id="KW-0406">Ion transport</keyword>
<dbReference type="PROSITE" id="PS50157">
    <property type="entry name" value="ZINC_FINGER_C2H2_2"/>
    <property type="match status" value="1"/>
</dbReference>
<dbReference type="EMBL" id="VMNF01000007">
    <property type="protein sequence ID" value="TXC03961.1"/>
    <property type="molecule type" value="Genomic_DNA"/>
</dbReference>
<dbReference type="CDD" id="cd18116">
    <property type="entry name" value="ATP-synt_F1_alpha_N"/>
    <property type="match status" value="1"/>
</dbReference>
<dbReference type="Pfam" id="PF00006">
    <property type="entry name" value="ATP-synt_ab"/>
    <property type="match status" value="2"/>
</dbReference>
<dbReference type="SUPFAM" id="SSF50615">
    <property type="entry name" value="N-terminal domain of alpha and beta subunits of F1 ATP synthase"/>
    <property type="match status" value="1"/>
</dbReference>
<proteinExistence type="inferred from homology"/>
<evidence type="ECO:0000256" key="2">
    <source>
        <dbReference type="ARBA" id="ARBA00008936"/>
    </source>
</evidence>
<protein>
    <recommendedName>
        <fullName evidence="3">ATP synthase subunit alpha, mitochondrial</fullName>
    </recommendedName>
</protein>
<evidence type="ECO:0000256" key="8">
    <source>
        <dbReference type="ARBA" id="ARBA00023065"/>
    </source>
</evidence>
<evidence type="ECO:0000259" key="13">
    <source>
        <dbReference type="PROSITE" id="PS50157"/>
    </source>
</evidence>
<dbReference type="FunFam" id="2.40.30.20:FF:000001">
    <property type="entry name" value="ATP synthase subunit alpha"/>
    <property type="match status" value="1"/>
</dbReference>
<keyword evidence="10" id="KW-0139">CF(1)</keyword>
<dbReference type="InterPro" id="IPR005294">
    <property type="entry name" value="ATP_synth_F1_asu"/>
</dbReference>
<dbReference type="InterPro" id="IPR038376">
    <property type="entry name" value="ATP_synth_asu_C_sf"/>
</dbReference>
<reference evidence="14 15" key="1">
    <citation type="submission" date="2019-07" db="EMBL/GenBank/DDBJ databases">
        <title>The First High-Quality Draft Genome Sequence of the Causal Agent of the Current Panama Disease Epidemic.</title>
        <authorList>
            <person name="Warmington R.J."/>
            <person name="Kay W."/>
            <person name="Jeffries A."/>
            <person name="Bebber D."/>
            <person name="Moore K."/>
            <person name="Studholme D.J."/>
        </authorList>
    </citation>
    <scope>NUCLEOTIDE SEQUENCE [LARGE SCALE GENOMIC DNA]</scope>
    <source>
        <strain evidence="14 15">TR4</strain>
    </source>
</reference>
<accession>A0A5C6T2K1</accession>
<keyword evidence="4" id="KW-0813">Transport</keyword>
<keyword evidence="11" id="KW-0066">ATP synthesis</keyword>
<dbReference type="InterPro" id="IPR020003">
    <property type="entry name" value="ATPase_a/bsu_AS"/>
</dbReference>
<dbReference type="FunFam" id="3.40.50.300:FF:002432">
    <property type="entry name" value="ATP synthase subunit alpha, mitochondrial"/>
    <property type="match status" value="1"/>
</dbReference>
<dbReference type="Gene3D" id="2.40.30.20">
    <property type="match status" value="1"/>
</dbReference>
<keyword evidence="7" id="KW-0067">ATP-binding</keyword>
<evidence type="ECO:0000256" key="6">
    <source>
        <dbReference type="ARBA" id="ARBA00022781"/>
    </source>
</evidence>
<dbReference type="Pfam" id="PF02874">
    <property type="entry name" value="ATP-synt_ab_N"/>
    <property type="match status" value="1"/>
</dbReference>
<keyword evidence="5" id="KW-0547">Nucleotide-binding</keyword>
<evidence type="ECO:0000256" key="5">
    <source>
        <dbReference type="ARBA" id="ARBA00022741"/>
    </source>
</evidence>
<dbReference type="InterPro" id="IPR023366">
    <property type="entry name" value="ATP_synth_asu-like_sf"/>
</dbReference>
<comment type="subcellular location">
    <subcellularLocation>
        <location evidence="1">Mitochondrion inner membrane</location>
    </subcellularLocation>
</comment>
<keyword evidence="6" id="KW-0375">Hydrogen ion transport</keyword>
<dbReference type="CDD" id="cd18113">
    <property type="entry name" value="ATP-synt_F1_alpha_C"/>
    <property type="match status" value="1"/>
</dbReference>
<dbReference type="SUPFAM" id="SSF57667">
    <property type="entry name" value="beta-beta-alpha zinc fingers"/>
    <property type="match status" value="1"/>
</dbReference>
<keyword evidence="12" id="KW-0479">Metal-binding</keyword>
<evidence type="ECO:0000256" key="4">
    <source>
        <dbReference type="ARBA" id="ARBA00022448"/>
    </source>
</evidence>
<dbReference type="HAMAP" id="MF_01346">
    <property type="entry name" value="ATP_synth_alpha_bact"/>
    <property type="match status" value="1"/>
</dbReference>
<evidence type="ECO:0000256" key="11">
    <source>
        <dbReference type="ARBA" id="ARBA00023310"/>
    </source>
</evidence>
<keyword evidence="12" id="KW-0863">Zinc-finger</keyword>
<comment type="caution">
    <text evidence="14">The sequence shown here is derived from an EMBL/GenBank/DDBJ whole genome shotgun (WGS) entry which is preliminary data.</text>
</comment>
<dbReference type="FunFam" id="1.20.150.20:FF:000001">
    <property type="entry name" value="ATP synthase subunit alpha"/>
    <property type="match status" value="1"/>
</dbReference>
<dbReference type="GO" id="GO:0005743">
    <property type="term" value="C:mitochondrial inner membrane"/>
    <property type="evidence" value="ECO:0007669"/>
    <property type="project" value="UniProtKB-SubCell"/>
</dbReference>
<evidence type="ECO:0000256" key="7">
    <source>
        <dbReference type="ARBA" id="ARBA00022840"/>
    </source>
</evidence>
<evidence type="ECO:0000256" key="3">
    <source>
        <dbReference type="ARBA" id="ARBA00016087"/>
    </source>
</evidence>
<dbReference type="InterPro" id="IPR000793">
    <property type="entry name" value="ATP_synth_asu_C"/>
</dbReference>
<evidence type="ECO:0000256" key="9">
    <source>
        <dbReference type="ARBA" id="ARBA00023136"/>
    </source>
</evidence>
<dbReference type="InterPro" id="IPR004100">
    <property type="entry name" value="ATPase_F1/V1/A1_a/bsu_N"/>
</dbReference>
<evidence type="ECO:0000313" key="15">
    <source>
        <dbReference type="Proteomes" id="UP000321331"/>
    </source>
</evidence>
<dbReference type="Gene3D" id="3.30.160.60">
    <property type="entry name" value="Classic Zinc Finger"/>
    <property type="match status" value="1"/>
</dbReference>
<dbReference type="FunFam" id="3.40.50.300:FF:004039">
    <property type="entry name" value="ATP synthase subunit alpha, mitochondrial"/>
    <property type="match status" value="1"/>
</dbReference>
<dbReference type="AlphaFoldDB" id="A0A5C6T2K1"/>
<dbReference type="GO" id="GO:0046933">
    <property type="term" value="F:proton-transporting ATP synthase activity, rotational mechanism"/>
    <property type="evidence" value="ECO:0007669"/>
    <property type="project" value="InterPro"/>
</dbReference>
<comment type="similarity">
    <text evidence="2">Belongs to the ATPase alpha/beta chains family.</text>
</comment>
<dbReference type="Proteomes" id="UP000321331">
    <property type="component" value="Unassembled WGS sequence"/>
</dbReference>
<dbReference type="Gene3D" id="3.40.50.300">
    <property type="entry name" value="P-loop containing nucleotide triphosphate hydrolases"/>
    <property type="match status" value="2"/>
</dbReference>
<evidence type="ECO:0000256" key="1">
    <source>
        <dbReference type="ARBA" id="ARBA00004273"/>
    </source>
</evidence>